<feature type="region of interest" description="Disordered" evidence="2">
    <location>
        <begin position="684"/>
        <end position="1104"/>
    </location>
</feature>
<dbReference type="Proteomes" id="UP000016922">
    <property type="component" value="Unassembled WGS sequence"/>
</dbReference>
<dbReference type="PANTHER" id="PTHR24149">
    <property type="entry name" value="ANKYRIN REPEAT DOMAIN-CONTAINING PROTEIN 12"/>
    <property type="match status" value="1"/>
</dbReference>
<dbReference type="RefSeq" id="XP_008077003.1">
    <property type="nucleotide sequence ID" value="XM_008078812.1"/>
</dbReference>
<dbReference type="PROSITE" id="PS50297">
    <property type="entry name" value="ANK_REP_REGION"/>
    <property type="match status" value="2"/>
</dbReference>
<feature type="compositionally biased region" description="Basic and acidic residues" evidence="2">
    <location>
        <begin position="206"/>
        <end position="217"/>
    </location>
</feature>
<evidence type="ECO:0000256" key="2">
    <source>
        <dbReference type="SAM" id="MobiDB-lite"/>
    </source>
</evidence>
<feature type="repeat" description="ANK" evidence="1">
    <location>
        <begin position="395"/>
        <end position="427"/>
    </location>
</feature>
<dbReference type="KEGG" id="glz:GLAREA_05523"/>
<feature type="region of interest" description="Disordered" evidence="2">
    <location>
        <begin position="1"/>
        <end position="359"/>
    </location>
</feature>
<name>S3DEK7_GLAL2</name>
<sequence>MDTQDVSKVVAGRTSASPVGLPKDVVSMRSGETDTPIGIRSSPPVISRPETMDIDTDILNEANDNVDAGNKSDSEAETIVLPGKDGHSPSKVRKMIKHEDKSDDEDAKNAPNMGSIQTKIGRELVPQSRSQLGETSTVATSTSSLGKRKRQKTANVKDDPAHLGNSSGLSSVPTSPVATTRSSLSKPAASDSDVSRSPSPRARSTTRVEIKSTDRAYSRRTFASQSGEHSGDDEDTERARFVRQRSSGTETRYHRDNRSSSKFRPDGHSRKRTRSISPPSRIHRRSASTQVATKSSHGLSHKKKRVPAPLQSTEYHSDDSSASDRSHPRSSRLRSLAAPVTGGSTMSPVKIAPHKKHVNSSGQTFLARACLSGKLEVAKQRYEERPQDLNEPDHALNTPLHVASINGYEDVVKFLLDKNCIVDVVNDQKDTPLHDAIENGHVEVVKLLFEAGADPNKPNRHGDEPLDLVNEKEESGAYDESEASEIRAAILEAKQNNRDVRRVSEDELSNLRDGARQSPSVPTYDSHTLNATGRRVGTARSQKTSDHLLYQPLTATELQKAAKEGDASAAARVLEVHTNLNDPKSLTLAAKGGHLDVLNILFAMGGFDPDPPLAEGVSLEQATPMLAAIGRDAHLKVIELILGQDNFNPTRRIKGQTYFEIAKERAGPKWQEEEKLFKEAYERYEKTHKSSPRKPRSPGLRRDGRDIVRDARKAHKVDESQTARSHKRSMSSPKTKEYDSKSSVRNSGLNKQSKDGQVRRGPGRPRKEESSAPAVTSDPESLPLGPPKPKALVKRSDSEAGIMSDTEAAAKPRRKLVSGKELRGERELEKQRRTSVASNASSASVKEKRVLADNKGEKLDERLSPGLSRLVKKVTSGQIDPDIVEKHPSDKDRARSIMRDESKDRLTAIRSESPVKRHRKSETPPRSATQDAATGYSASGGPLKRRKLEGEAANDTRSDSTPASSPDVRTSTARSPLPGHDDGNERRSLHSKIKQPQAVKTHSTSEETTKASKSETSTTNRSSKPSSHRPTVSQELESKKVKPGVEDQSNRSDRESEREKEREKEKQRATKRKEEAAAREAEAKREEERAREAEAEALREKEREIARQKKLKEALELERVEKANIARVAREEAAREEDAKRQAEEAERKETQRIQDAEAAARETERQRILYVEQQKLKHEEQERRRALQVEQQRAERARIAEEERVQRLSRLPLLLRWFDLLENPKNRDVASLFRWVDGYRFDTIRSEATGLPSGREQWMLNINAAILLGEKDLHLTRYTAWERVPLTIEAKKAVWRANNGAYTLREPSLAVFRKQLLEPGISVDEVMTANRSLFLGLDLFFVKVSEFMFIVPNFPHLRNVEMLVNYKELDITCKMPPPPPKWKQDPDVDPNQKFTPQPKLYISGQLVKQQDAPLTKITREPPSNERWAPRRELVTVYPSDSDYEMLCRKQGLTHLIQENQVSPSSEQSPSTVQPNGHISLHEEVNGITPPSSIRTKSVNGGSPPRESVSDTAINLTNGTHDSSVSPTSTVPPTLS</sequence>
<dbReference type="InterPro" id="IPR002110">
    <property type="entry name" value="Ankyrin_rpt"/>
</dbReference>
<dbReference type="PROSITE" id="PS50088">
    <property type="entry name" value="ANK_REPEAT"/>
    <property type="match status" value="2"/>
</dbReference>
<dbReference type="HOGENOM" id="CLU_002229_0_0_1"/>
<feature type="compositionally biased region" description="Polar residues" evidence="2">
    <location>
        <begin position="517"/>
        <end position="531"/>
    </location>
</feature>
<feature type="compositionally biased region" description="Polar residues" evidence="2">
    <location>
        <begin position="1020"/>
        <end position="1035"/>
    </location>
</feature>
<dbReference type="EMBL" id="KE145353">
    <property type="protein sequence ID" value="EPE36185.1"/>
    <property type="molecule type" value="Genomic_DNA"/>
</dbReference>
<dbReference type="InterPro" id="IPR056485">
    <property type="entry name" value="ARM_KRIT1"/>
</dbReference>
<feature type="domain" description="KRIT1 ARM-repeats" evidence="4">
    <location>
        <begin position="537"/>
        <end position="686"/>
    </location>
</feature>
<feature type="compositionally biased region" description="Polar residues" evidence="2">
    <location>
        <begin position="127"/>
        <end position="145"/>
    </location>
</feature>
<evidence type="ECO:0000256" key="1">
    <source>
        <dbReference type="PROSITE-ProRule" id="PRU00023"/>
    </source>
</evidence>
<feature type="compositionally biased region" description="Basic and acidic residues" evidence="2">
    <location>
        <begin position="700"/>
        <end position="721"/>
    </location>
</feature>
<feature type="repeat" description="ANK" evidence="1">
    <location>
        <begin position="428"/>
        <end position="460"/>
    </location>
</feature>
<accession>S3DEK7</accession>
<dbReference type="Pfam" id="PF24513">
    <property type="entry name" value="DUF7593"/>
    <property type="match status" value="1"/>
</dbReference>
<evidence type="ECO:0000259" key="3">
    <source>
        <dbReference type="Pfam" id="PF24513"/>
    </source>
</evidence>
<gene>
    <name evidence="5" type="ORF">GLAREA_05523</name>
</gene>
<dbReference type="InterPro" id="IPR036770">
    <property type="entry name" value="Ankyrin_rpt-contain_sf"/>
</dbReference>
<protein>
    <submittedName>
        <fullName evidence="5">Ankyrin repeat-containing protein</fullName>
    </submittedName>
</protein>
<feature type="compositionally biased region" description="Basic and acidic residues" evidence="2">
    <location>
        <begin position="948"/>
        <end position="958"/>
    </location>
</feature>
<feature type="compositionally biased region" description="Low complexity" evidence="2">
    <location>
        <begin position="835"/>
        <end position="844"/>
    </location>
</feature>
<feature type="compositionally biased region" description="Basic and acidic residues" evidence="2">
    <location>
        <begin position="497"/>
        <end position="515"/>
    </location>
</feature>
<dbReference type="InterPro" id="IPR053210">
    <property type="entry name" value="ANKRD12"/>
</dbReference>
<evidence type="ECO:0000313" key="5">
    <source>
        <dbReference type="EMBL" id="EPE36185.1"/>
    </source>
</evidence>
<feature type="compositionally biased region" description="Basic and acidic residues" evidence="2">
    <location>
        <begin position="1003"/>
        <end position="1013"/>
    </location>
</feature>
<organism evidence="5 6">
    <name type="scientific">Glarea lozoyensis (strain ATCC 20868 / MF5171)</name>
    <dbReference type="NCBI Taxonomy" id="1116229"/>
    <lineage>
        <taxon>Eukaryota</taxon>
        <taxon>Fungi</taxon>
        <taxon>Dikarya</taxon>
        <taxon>Ascomycota</taxon>
        <taxon>Pezizomycotina</taxon>
        <taxon>Leotiomycetes</taxon>
        <taxon>Helotiales</taxon>
        <taxon>Helotiaceae</taxon>
        <taxon>Glarea</taxon>
    </lineage>
</organism>
<dbReference type="OrthoDB" id="194358at2759"/>
<feature type="compositionally biased region" description="Basic and acidic residues" evidence="2">
    <location>
        <begin position="979"/>
        <end position="988"/>
    </location>
</feature>
<dbReference type="GO" id="GO:0005654">
    <property type="term" value="C:nucleoplasm"/>
    <property type="evidence" value="ECO:0007669"/>
    <property type="project" value="TreeGrafter"/>
</dbReference>
<dbReference type="Pfam" id="PF24521">
    <property type="entry name" value="Ank_KRIT1"/>
    <property type="match status" value="1"/>
</dbReference>
<evidence type="ECO:0000313" key="6">
    <source>
        <dbReference type="Proteomes" id="UP000016922"/>
    </source>
</evidence>
<dbReference type="Gene3D" id="1.25.40.20">
    <property type="entry name" value="Ankyrin repeat-containing domain"/>
    <property type="match status" value="1"/>
</dbReference>
<feature type="compositionally biased region" description="Basic and acidic residues" evidence="2">
    <location>
        <begin position="251"/>
        <end position="268"/>
    </location>
</feature>
<dbReference type="OMA" id="GYNTPML"/>
<dbReference type="Pfam" id="PF12796">
    <property type="entry name" value="Ank_2"/>
    <property type="match status" value="1"/>
</dbReference>
<dbReference type="InterPro" id="IPR056015">
    <property type="entry name" value="DUF7593"/>
</dbReference>
<feature type="compositionally biased region" description="Polar residues" evidence="2">
    <location>
        <begin position="289"/>
        <end position="298"/>
    </location>
</feature>
<feature type="compositionally biased region" description="Polar residues" evidence="2">
    <location>
        <begin position="164"/>
        <end position="185"/>
    </location>
</feature>
<feature type="compositionally biased region" description="Basic and acidic residues" evidence="2">
    <location>
        <begin position="315"/>
        <end position="327"/>
    </location>
</feature>
<keyword evidence="1" id="KW-0040">ANK repeat</keyword>
<feature type="compositionally biased region" description="Low complexity" evidence="2">
    <location>
        <begin position="1523"/>
        <end position="1536"/>
    </location>
</feature>
<feature type="compositionally biased region" description="Basic and acidic residues" evidence="2">
    <location>
        <begin position="1036"/>
        <end position="1104"/>
    </location>
</feature>
<feature type="compositionally biased region" description="Polar residues" evidence="2">
    <location>
        <begin position="1510"/>
        <end position="1522"/>
    </location>
</feature>
<dbReference type="eggNOG" id="KOG0504">
    <property type="taxonomic scope" value="Eukaryota"/>
</dbReference>
<feature type="region of interest" description="Disordered" evidence="2">
    <location>
        <begin position="1129"/>
        <end position="1159"/>
    </location>
</feature>
<feature type="region of interest" description="Disordered" evidence="2">
    <location>
        <begin position="497"/>
        <end position="545"/>
    </location>
</feature>
<feature type="region of interest" description="Disordered" evidence="2">
    <location>
        <begin position="1483"/>
        <end position="1536"/>
    </location>
</feature>
<feature type="domain" description="DUF7593" evidence="3">
    <location>
        <begin position="1208"/>
        <end position="1357"/>
    </location>
</feature>
<evidence type="ECO:0000259" key="4">
    <source>
        <dbReference type="Pfam" id="PF24521"/>
    </source>
</evidence>
<dbReference type="SMART" id="SM00248">
    <property type="entry name" value="ANK"/>
    <property type="match status" value="5"/>
</dbReference>
<proteinExistence type="predicted"/>
<dbReference type="GeneID" id="19464577"/>
<feature type="compositionally biased region" description="Polar residues" evidence="2">
    <location>
        <begin position="959"/>
        <end position="974"/>
    </location>
</feature>
<feature type="compositionally biased region" description="Basic and acidic residues" evidence="2">
    <location>
        <begin position="883"/>
        <end position="907"/>
    </location>
</feature>
<feature type="compositionally biased region" description="Basic and acidic residues" evidence="2">
    <location>
        <begin position="818"/>
        <end position="832"/>
    </location>
</feature>
<feature type="compositionally biased region" description="Basic and acidic residues" evidence="2">
    <location>
        <begin position="845"/>
        <end position="863"/>
    </location>
</feature>
<dbReference type="PANTHER" id="PTHR24149:SF14">
    <property type="entry name" value="ANKYRIN REPEAT DOMAIN 12"/>
    <property type="match status" value="1"/>
</dbReference>
<feature type="compositionally biased region" description="Polar residues" evidence="2">
    <location>
        <begin position="1489"/>
        <end position="1501"/>
    </location>
</feature>
<keyword evidence="6" id="KW-1185">Reference proteome</keyword>
<feature type="compositionally biased region" description="Low complexity" evidence="2">
    <location>
        <begin position="189"/>
        <end position="205"/>
    </location>
</feature>
<reference evidence="5 6" key="1">
    <citation type="journal article" date="2013" name="BMC Genomics">
        <title>Genomics-driven discovery of the pneumocandin biosynthetic gene cluster in the fungus Glarea lozoyensis.</title>
        <authorList>
            <person name="Chen L."/>
            <person name="Yue Q."/>
            <person name="Zhang X."/>
            <person name="Xiang M."/>
            <person name="Wang C."/>
            <person name="Li S."/>
            <person name="Che Y."/>
            <person name="Ortiz-Lopez F.J."/>
            <person name="Bills G.F."/>
            <person name="Liu X."/>
            <person name="An Z."/>
        </authorList>
    </citation>
    <scope>NUCLEOTIDE SEQUENCE [LARGE SCALE GENOMIC DNA]</scope>
    <source>
        <strain evidence="6">ATCC 20868 / MF5171</strain>
    </source>
</reference>
<dbReference type="SUPFAM" id="SSF48403">
    <property type="entry name" value="Ankyrin repeat"/>
    <property type="match status" value="1"/>
</dbReference>